<evidence type="ECO:0000313" key="1">
    <source>
        <dbReference type="EMBL" id="RHB33380.1"/>
    </source>
</evidence>
<evidence type="ECO:0000313" key="2">
    <source>
        <dbReference type="Proteomes" id="UP000284379"/>
    </source>
</evidence>
<protein>
    <submittedName>
        <fullName evidence="1">Uncharacterized protein</fullName>
    </submittedName>
</protein>
<accession>A0A413VIG8</accession>
<dbReference type="AlphaFoldDB" id="A0A413VIG8"/>
<dbReference type="EMBL" id="QSGO01000016">
    <property type="protein sequence ID" value="RHB33380.1"/>
    <property type="molecule type" value="Genomic_DNA"/>
</dbReference>
<comment type="caution">
    <text evidence="1">The sequence shown here is derived from an EMBL/GenBank/DDBJ whole genome shotgun (WGS) entry which is preliminary data.</text>
</comment>
<dbReference type="Proteomes" id="UP000284379">
    <property type="component" value="Unassembled WGS sequence"/>
</dbReference>
<organism evidence="1 2">
    <name type="scientific">Bacteroides nordii</name>
    <dbReference type="NCBI Taxonomy" id="291645"/>
    <lineage>
        <taxon>Bacteria</taxon>
        <taxon>Pseudomonadati</taxon>
        <taxon>Bacteroidota</taxon>
        <taxon>Bacteroidia</taxon>
        <taxon>Bacteroidales</taxon>
        <taxon>Bacteroidaceae</taxon>
        <taxon>Bacteroides</taxon>
    </lineage>
</organism>
<reference evidence="1 2" key="1">
    <citation type="submission" date="2018-08" db="EMBL/GenBank/DDBJ databases">
        <title>A genome reference for cultivated species of the human gut microbiota.</title>
        <authorList>
            <person name="Zou Y."/>
            <person name="Xue W."/>
            <person name="Luo G."/>
        </authorList>
    </citation>
    <scope>NUCLEOTIDE SEQUENCE [LARGE SCALE GENOMIC DNA]</scope>
    <source>
        <strain evidence="1 2">AM40-30BH</strain>
    </source>
</reference>
<gene>
    <name evidence="1" type="ORF">DW888_16125</name>
</gene>
<sequence length="82" mass="9736">MFASKSFFVNLSSYQLKQRLQSIFKKEKICVHLSNPRSLCAIENAKLFNSKLFQLKRKKIFLFSYFCPNMHASTQKPRRITE</sequence>
<proteinExistence type="predicted"/>
<name>A0A413VIG8_9BACE</name>